<evidence type="ECO:0000313" key="2">
    <source>
        <dbReference type="EMBL" id="KAJ3256508.1"/>
    </source>
</evidence>
<gene>
    <name evidence="2" type="ORF">HK103_005506</name>
</gene>
<feature type="domain" description="BLOC-1-related complex subunit 6 C-terminal helix" evidence="1">
    <location>
        <begin position="16"/>
        <end position="110"/>
    </location>
</feature>
<keyword evidence="3" id="KW-1185">Reference proteome</keyword>
<dbReference type="Pfam" id="PF10157">
    <property type="entry name" value="BORCS6"/>
    <property type="match status" value="1"/>
</dbReference>
<dbReference type="EMBL" id="JADGKB010000050">
    <property type="protein sequence ID" value="KAJ3256508.1"/>
    <property type="molecule type" value="Genomic_DNA"/>
</dbReference>
<accession>A0AAD5UFC7</accession>
<organism evidence="2 3">
    <name type="scientific">Boothiomyces macroporosus</name>
    <dbReference type="NCBI Taxonomy" id="261099"/>
    <lineage>
        <taxon>Eukaryota</taxon>
        <taxon>Fungi</taxon>
        <taxon>Fungi incertae sedis</taxon>
        <taxon>Chytridiomycota</taxon>
        <taxon>Chytridiomycota incertae sedis</taxon>
        <taxon>Chytridiomycetes</taxon>
        <taxon>Rhizophydiales</taxon>
        <taxon>Terramycetaceae</taxon>
        <taxon>Boothiomyces</taxon>
    </lineage>
</organism>
<comment type="caution">
    <text evidence="2">The sequence shown here is derived from an EMBL/GenBank/DDBJ whole genome shotgun (WGS) entry which is preliminary data.</text>
</comment>
<dbReference type="Proteomes" id="UP001210925">
    <property type="component" value="Unassembled WGS sequence"/>
</dbReference>
<reference evidence="2" key="1">
    <citation type="submission" date="2020-05" db="EMBL/GenBank/DDBJ databases">
        <title>Phylogenomic resolution of chytrid fungi.</title>
        <authorList>
            <person name="Stajich J.E."/>
            <person name="Amses K."/>
            <person name="Simmons R."/>
            <person name="Seto K."/>
            <person name="Myers J."/>
            <person name="Bonds A."/>
            <person name="Quandt C.A."/>
            <person name="Barry K."/>
            <person name="Liu P."/>
            <person name="Grigoriev I."/>
            <person name="Longcore J.E."/>
            <person name="James T.Y."/>
        </authorList>
    </citation>
    <scope>NUCLEOTIDE SEQUENCE</scope>
    <source>
        <strain evidence="2">PLAUS21</strain>
    </source>
</reference>
<dbReference type="AlphaFoldDB" id="A0AAD5UFC7"/>
<evidence type="ECO:0000259" key="1">
    <source>
        <dbReference type="Pfam" id="PF10157"/>
    </source>
</evidence>
<evidence type="ECO:0000313" key="3">
    <source>
        <dbReference type="Proteomes" id="UP001210925"/>
    </source>
</evidence>
<proteinExistence type="predicted"/>
<name>A0AAD5UFC7_9FUNG</name>
<sequence length="124" mass="14100">MRYLCHLAVMEKPVINPLNQIELQAERMSKDLVELLHAIDSRLQDYAHYTSESIEIQKDATQTLCDQINTAVKNGSKLIQSMDEIMLSIDSLYSLGNEIKLFSAVLSQLEVAYEQKKNALKLSK</sequence>
<dbReference type="InterPro" id="IPR046465">
    <property type="entry name" value="BORCS6_C"/>
</dbReference>
<protein>
    <recommendedName>
        <fullName evidence="1">BLOC-1-related complex subunit 6 C-terminal helix domain-containing protein</fullName>
    </recommendedName>
</protein>